<protein>
    <recommendedName>
        <fullName evidence="4">Pentatricopeptide repeat-containing protein</fullName>
    </recommendedName>
</protein>
<dbReference type="Pfam" id="PF20431">
    <property type="entry name" value="E_motif"/>
    <property type="match status" value="1"/>
</dbReference>
<dbReference type="InterPro" id="IPR046960">
    <property type="entry name" value="PPR_At4g14850-like_plant"/>
</dbReference>
<evidence type="ECO:0000256" key="1">
    <source>
        <dbReference type="ARBA" id="ARBA00022737"/>
    </source>
</evidence>
<accession>A0A2P2PNX2</accession>
<dbReference type="Pfam" id="PF01535">
    <property type="entry name" value="PPR"/>
    <property type="match status" value="2"/>
</dbReference>
<dbReference type="GO" id="GO:0003723">
    <property type="term" value="F:RNA binding"/>
    <property type="evidence" value="ECO:0007669"/>
    <property type="project" value="InterPro"/>
</dbReference>
<keyword evidence="1" id="KW-0677">Repeat</keyword>
<dbReference type="FunFam" id="1.25.40.10:FF:000184">
    <property type="entry name" value="Pentatricopeptide repeat-containing protein, chloroplastic"/>
    <property type="match status" value="1"/>
</dbReference>
<dbReference type="Gene3D" id="1.25.40.10">
    <property type="entry name" value="Tetratricopeptide repeat domain"/>
    <property type="match status" value="1"/>
</dbReference>
<dbReference type="PROSITE" id="PS51375">
    <property type="entry name" value="PPR"/>
    <property type="match status" value="1"/>
</dbReference>
<dbReference type="EMBL" id="GGEC01075921">
    <property type="protein sequence ID" value="MBX56405.1"/>
    <property type="molecule type" value="Transcribed_RNA"/>
</dbReference>
<dbReference type="InterPro" id="IPR011990">
    <property type="entry name" value="TPR-like_helical_dom_sf"/>
</dbReference>
<evidence type="ECO:0008006" key="4">
    <source>
        <dbReference type="Google" id="ProtNLM"/>
    </source>
</evidence>
<sequence length="244" mass="27460">MYAKCGSVDQALGVFRAMRCRDNYSYTAIIVGLAMNGEAERALDIFSEMSTVGIQPDEVTFVGVLSACSHAGLVDEGRKHFDDMSSVYNLEPQTEHYGCMVDLLGRSGLVHEAEEFVKNMPILPDAFVLGALLGACKIHSQVELGENVIRKLVKMEPTRDGAYILMSNIYSRANRWMDASRWRKAMKKRNMNKIPGCSLIEVDGMVHEFYKGDKSHRKSRELYQLLQGMTVHLRDYGSFDTLLC</sequence>
<reference evidence="3" key="1">
    <citation type="submission" date="2018-02" db="EMBL/GenBank/DDBJ databases">
        <title>Rhizophora mucronata_Transcriptome.</title>
        <authorList>
            <person name="Meera S.P."/>
            <person name="Sreeshan A."/>
            <person name="Augustine A."/>
        </authorList>
    </citation>
    <scope>NUCLEOTIDE SEQUENCE</scope>
    <source>
        <tissue evidence="3">Leaf</tissue>
    </source>
</reference>
<dbReference type="InterPro" id="IPR002885">
    <property type="entry name" value="PPR_rpt"/>
</dbReference>
<organism evidence="3">
    <name type="scientific">Rhizophora mucronata</name>
    <name type="common">Asiatic mangrove</name>
    <dbReference type="NCBI Taxonomy" id="61149"/>
    <lineage>
        <taxon>Eukaryota</taxon>
        <taxon>Viridiplantae</taxon>
        <taxon>Streptophyta</taxon>
        <taxon>Embryophyta</taxon>
        <taxon>Tracheophyta</taxon>
        <taxon>Spermatophyta</taxon>
        <taxon>Magnoliopsida</taxon>
        <taxon>eudicotyledons</taxon>
        <taxon>Gunneridae</taxon>
        <taxon>Pentapetalae</taxon>
        <taxon>rosids</taxon>
        <taxon>fabids</taxon>
        <taxon>Malpighiales</taxon>
        <taxon>Rhizophoraceae</taxon>
        <taxon>Rhizophora</taxon>
    </lineage>
</organism>
<name>A0A2P2PNX2_RHIMU</name>
<dbReference type="Pfam" id="PF13041">
    <property type="entry name" value="PPR_2"/>
    <property type="match status" value="1"/>
</dbReference>
<dbReference type="GO" id="GO:0009451">
    <property type="term" value="P:RNA modification"/>
    <property type="evidence" value="ECO:0007669"/>
    <property type="project" value="InterPro"/>
</dbReference>
<dbReference type="AlphaFoldDB" id="A0A2P2PNX2"/>
<feature type="repeat" description="PPR" evidence="2">
    <location>
        <begin position="22"/>
        <end position="56"/>
    </location>
</feature>
<dbReference type="InterPro" id="IPR046848">
    <property type="entry name" value="E_motif"/>
</dbReference>
<dbReference type="NCBIfam" id="TIGR00756">
    <property type="entry name" value="PPR"/>
    <property type="match status" value="1"/>
</dbReference>
<dbReference type="PANTHER" id="PTHR47926">
    <property type="entry name" value="PENTATRICOPEPTIDE REPEAT-CONTAINING PROTEIN"/>
    <property type="match status" value="1"/>
</dbReference>
<evidence type="ECO:0000256" key="2">
    <source>
        <dbReference type="PROSITE-ProRule" id="PRU00708"/>
    </source>
</evidence>
<proteinExistence type="predicted"/>
<evidence type="ECO:0000313" key="3">
    <source>
        <dbReference type="EMBL" id="MBX56405.1"/>
    </source>
</evidence>